<evidence type="ECO:0000313" key="3">
    <source>
        <dbReference type="Proteomes" id="UP000266272"/>
    </source>
</evidence>
<evidence type="ECO:0000256" key="1">
    <source>
        <dbReference type="SAM" id="MobiDB-lite"/>
    </source>
</evidence>
<dbReference type="EMBL" id="PXOA01000406">
    <property type="protein sequence ID" value="RFU75843.1"/>
    <property type="molecule type" value="Genomic_DNA"/>
</dbReference>
<proteinExistence type="predicted"/>
<dbReference type="Proteomes" id="UP000266272">
    <property type="component" value="Unassembled WGS sequence"/>
</dbReference>
<gene>
    <name evidence="2" type="ORF">TARUN_6415</name>
</gene>
<dbReference type="AlphaFoldDB" id="A0A395NJ44"/>
<sequence>MSPALAVRPSFSGREQPPPPLQGVSLHRRPRAATRTLAHLSPEIILHFMECLPDIATLKSVIRLNKRFYEIFNTHRKGAVLLSVLSNELGEDLSLHAIVVHQVEKLGLALPAFDEVSLDGIDAAVDNLRKVRDQVVGLQGSSVRHWSFEISIQDADRMSILAKKISQLSIAFEKDCRTGMSLEFYPLQDSVRYRPITKAEMTRIKQSMYMFQIFCLFCKNSYLDIKLDDDHLQVDRQTLAACVHKISHLQNRLASQFLAPWELYQVISLQAWFRRASRDLGLTFFTENEWYLSERITPFILAQGIDTMHMGICTLDDKKRHGAYDATTILKLKASTHAAHGLGMILSRGDRDGWARTAPGTFEDYKPFLPQKDDEGYRQWRFISTRAATPGPLGAAAPAYDMMGVTEGMLDTWSAALWDSRRWFEMRRTIDERMHPDPWNRITWHWDAFHVGWRSALDFDMLDGVGHRDGIRTFIVRWIKVLFGRG</sequence>
<name>A0A395NJ44_TRIAR</name>
<protein>
    <submittedName>
        <fullName evidence="2">Uncharacterized protein</fullName>
    </submittedName>
</protein>
<dbReference type="OrthoDB" id="5304511at2759"/>
<evidence type="ECO:0000313" key="2">
    <source>
        <dbReference type="EMBL" id="RFU75843.1"/>
    </source>
</evidence>
<comment type="caution">
    <text evidence="2">The sequence shown here is derived from an EMBL/GenBank/DDBJ whole genome shotgun (WGS) entry which is preliminary data.</text>
</comment>
<accession>A0A395NJ44</accession>
<reference evidence="2 3" key="1">
    <citation type="journal article" date="2018" name="PLoS Pathog.">
        <title>Evolution of structural diversity of trichothecenes, a family of toxins produced by plant pathogenic and entomopathogenic fungi.</title>
        <authorList>
            <person name="Proctor R.H."/>
            <person name="McCormick S.P."/>
            <person name="Kim H.S."/>
            <person name="Cardoza R.E."/>
            <person name="Stanley A.M."/>
            <person name="Lindo L."/>
            <person name="Kelly A."/>
            <person name="Brown D.W."/>
            <person name="Lee T."/>
            <person name="Vaughan M.M."/>
            <person name="Alexander N.J."/>
            <person name="Busman M."/>
            <person name="Gutierrez S."/>
        </authorList>
    </citation>
    <scope>NUCLEOTIDE SEQUENCE [LARGE SCALE GENOMIC DNA]</scope>
    <source>
        <strain evidence="2 3">IBT 40837</strain>
    </source>
</reference>
<organism evidence="2 3">
    <name type="scientific">Trichoderma arundinaceum</name>
    <dbReference type="NCBI Taxonomy" id="490622"/>
    <lineage>
        <taxon>Eukaryota</taxon>
        <taxon>Fungi</taxon>
        <taxon>Dikarya</taxon>
        <taxon>Ascomycota</taxon>
        <taxon>Pezizomycotina</taxon>
        <taxon>Sordariomycetes</taxon>
        <taxon>Hypocreomycetidae</taxon>
        <taxon>Hypocreales</taxon>
        <taxon>Hypocreaceae</taxon>
        <taxon>Trichoderma</taxon>
    </lineage>
</organism>
<keyword evidence="3" id="KW-1185">Reference proteome</keyword>
<feature type="region of interest" description="Disordered" evidence="1">
    <location>
        <begin position="1"/>
        <end position="28"/>
    </location>
</feature>